<gene>
    <name evidence="2" type="ORF">ACFO8L_35685</name>
</gene>
<dbReference type="SUPFAM" id="SSF52833">
    <property type="entry name" value="Thioredoxin-like"/>
    <property type="match status" value="1"/>
</dbReference>
<proteinExistence type="predicted"/>
<comment type="caution">
    <text evidence="2">The sequence shown here is derived from an EMBL/GenBank/DDBJ whole genome shotgun (WGS) entry which is preliminary data.</text>
</comment>
<feature type="domain" description="Thioredoxin-like fold" evidence="1">
    <location>
        <begin position="28"/>
        <end position="179"/>
    </location>
</feature>
<protein>
    <submittedName>
        <fullName evidence="2">DsbA family protein</fullName>
    </submittedName>
</protein>
<keyword evidence="3" id="KW-1185">Reference proteome</keyword>
<accession>A0ABV9EPT3</accession>
<evidence type="ECO:0000259" key="1">
    <source>
        <dbReference type="Pfam" id="PF13462"/>
    </source>
</evidence>
<evidence type="ECO:0000313" key="2">
    <source>
        <dbReference type="EMBL" id="MFC4591483.1"/>
    </source>
</evidence>
<sequence length="191" mass="20236">MRSGHVAPPVHIPAGVTGTEGGIAVGAGPVVVDVYLDFLCPFCKQFELTAGPKLDELVRSRRIARLYHPMNILDEASTNRYSSRAASASGCAADQGRFVEYAYMLFVNQPPEGGPGLSDDELIGLGTSLGVEDQDFEDSVRRHVYVDWAAYVTAKAALRGVNATPTVFVQGKAVPANIQIITAAVDAATNA</sequence>
<organism evidence="2 3">
    <name type="scientific">Sphaerisporangium corydalis</name>
    <dbReference type="NCBI Taxonomy" id="1441875"/>
    <lineage>
        <taxon>Bacteria</taxon>
        <taxon>Bacillati</taxon>
        <taxon>Actinomycetota</taxon>
        <taxon>Actinomycetes</taxon>
        <taxon>Streptosporangiales</taxon>
        <taxon>Streptosporangiaceae</taxon>
        <taxon>Sphaerisporangium</taxon>
    </lineage>
</organism>
<dbReference type="InterPro" id="IPR036249">
    <property type="entry name" value="Thioredoxin-like_sf"/>
</dbReference>
<dbReference type="CDD" id="cd02972">
    <property type="entry name" value="DsbA_family"/>
    <property type="match status" value="1"/>
</dbReference>
<name>A0ABV9EPT3_9ACTN</name>
<reference evidence="3" key="1">
    <citation type="journal article" date="2019" name="Int. J. Syst. Evol. Microbiol.">
        <title>The Global Catalogue of Microorganisms (GCM) 10K type strain sequencing project: providing services to taxonomists for standard genome sequencing and annotation.</title>
        <authorList>
            <consortium name="The Broad Institute Genomics Platform"/>
            <consortium name="The Broad Institute Genome Sequencing Center for Infectious Disease"/>
            <person name="Wu L."/>
            <person name="Ma J."/>
        </authorList>
    </citation>
    <scope>NUCLEOTIDE SEQUENCE [LARGE SCALE GENOMIC DNA]</scope>
    <source>
        <strain evidence="3">CCUG 49560</strain>
    </source>
</reference>
<dbReference type="InterPro" id="IPR012336">
    <property type="entry name" value="Thioredoxin-like_fold"/>
</dbReference>
<dbReference type="Proteomes" id="UP001595891">
    <property type="component" value="Unassembled WGS sequence"/>
</dbReference>
<dbReference type="Gene3D" id="3.40.30.10">
    <property type="entry name" value="Glutaredoxin"/>
    <property type="match status" value="1"/>
</dbReference>
<dbReference type="EMBL" id="JBHSFN010000033">
    <property type="protein sequence ID" value="MFC4591483.1"/>
    <property type="molecule type" value="Genomic_DNA"/>
</dbReference>
<dbReference type="Pfam" id="PF13462">
    <property type="entry name" value="Thioredoxin_4"/>
    <property type="match status" value="1"/>
</dbReference>
<dbReference type="RefSeq" id="WP_262847204.1">
    <property type="nucleotide sequence ID" value="NZ_JANZYP010000059.1"/>
</dbReference>
<evidence type="ECO:0000313" key="3">
    <source>
        <dbReference type="Proteomes" id="UP001595891"/>
    </source>
</evidence>